<dbReference type="EMBL" id="GGEC01075093">
    <property type="protein sequence ID" value="MBX55577.1"/>
    <property type="molecule type" value="Transcribed_RNA"/>
</dbReference>
<reference evidence="1" key="1">
    <citation type="submission" date="2018-02" db="EMBL/GenBank/DDBJ databases">
        <title>Rhizophora mucronata_Transcriptome.</title>
        <authorList>
            <person name="Meera S.P."/>
            <person name="Sreeshan A."/>
            <person name="Augustine A."/>
        </authorList>
    </citation>
    <scope>NUCLEOTIDE SEQUENCE</scope>
    <source>
        <tissue evidence="1">Leaf</tissue>
    </source>
</reference>
<protein>
    <submittedName>
        <fullName evidence="1">Uncharacterized protein</fullName>
    </submittedName>
</protein>
<organism evidence="1">
    <name type="scientific">Rhizophora mucronata</name>
    <name type="common">Asiatic mangrove</name>
    <dbReference type="NCBI Taxonomy" id="61149"/>
    <lineage>
        <taxon>Eukaryota</taxon>
        <taxon>Viridiplantae</taxon>
        <taxon>Streptophyta</taxon>
        <taxon>Embryophyta</taxon>
        <taxon>Tracheophyta</taxon>
        <taxon>Spermatophyta</taxon>
        <taxon>Magnoliopsida</taxon>
        <taxon>eudicotyledons</taxon>
        <taxon>Gunneridae</taxon>
        <taxon>Pentapetalae</taxon>
        <taxon>rosids</taxon>
        <taxon>fabids</taxon>
        <taxon>Malpighiales</taxon>
        <taxon>Rhizophoraceae</taxon>
        <taxon>Rhizophora</taxon>
    </lineage>
</organism>
<sequence>MARLCLLLMLLCN</sequence>
<name>A0A2P2PLE9_RHIMU</name>
<proteinExistence type="predicted"/>
<accession>A0A2P2PLE9</accession>
<evidence type="ECO:0000313" key="1">
    <source>
        <dbReference type="EMBL" id="MBX55577.1"/>
    </source>
</evidence>